<keyword evidence="4 9" id="KW-0997">Cell inner membrane</keyword>
<organism evidence="11 12">
    <name type="scientific">Pseudovibrio brasiliensis</name>
    <dbReference type="NCBI Taxonomy" id="1898042"/>
    <lineage>
        <taxon>Bacteria</taxon>
        <taxon>Pseudomonadati</taxon>
        <taxon>Pseudomonadota</taxon>
        <taxon>Alphaproteobacteria</taxon>
        <taxon>Hyphomicrobiales</taxon>
        <taxon>Stappiaceae</taxon>
        <taxon>Pseudovibrio</taxon>
    </lineage>
</organism>
<feature type="transmembrane region" description="Helical" evidence="9">
    <location>
        <begin position="88"/>
        <end position="112"/>
    </location>
</feature>
<proteinExistence type="inferred from homology"/>
<geneLocation type="plasmid" evidence="11 12">
    <name>pAb134-01</name>
</geneLocation>
<dbReference type="InterPro" id="IPR055348">
    <property type="entry name" value="DctQ"/>
</dbReference>
<dbReference type="Proteomes" id="UP000680706">
    <property type="component" value="Plasmid pAb134-01"/>
</dbReference>
<comment type="subunit">
    <text evidence="9">The complex comprises the extracytoplasmic solute receptor protein and the two transmembrane proteins.</text>
</comment>
<accession>A0ABX8AWH7</accession>
<sequence>MTVNRESKQHPRAPVQVASFIYDPEITETEPPDHVTAIPEGPQSRSMTALLKAEWFLERSLYFGLVLMGIGLAAIMFVQVLLRYVFALPFVGIEELALLMGAWFYFLGLAYVTRNGEHIHGGIVTLLIKSPRKIQGIRLIMTVASIAACLVFGYYASKYAIFEIERGRASSYMRWPKGLWSASMIIGFAGTIIYLSLQAINQIIDLKTRLSIVKKG</sequence>
<evidence type="ECO:0000259" key="10">
    <source>
        <dbReference type="Pfam" id="PF04290"/>
    </source>
</evidence>
<evidence type="ECO:0000256" key="8">
    <source>
        <dbReference type="ARBA" id="ARBA00038436"/>
    </source>
</evidence>
<comment type="subcellular location">
    <subcellularLocation>
        <location evidence="1 9">Cell inner membrane</location>
        <topology evidence="1 9">Multi-pass membrane protein</topology>
    </subcellularLocation>
</comment>
<feature type="transmembrane region" description="Helical" evidence="9">
    <location>
        <begin position="139"/>
        <end position="157"/>
    </location>
</feature>
<evidence type="ECO:0000256" key="4">
    <source>
        <dbReference type="ARBA" id="ARBA00022519"/>
    </source>
</evidence>
<gene>
    <name evidence="11" type="ORF">KGB56_23345</name>
</gene>
<keyword evidence="7 9" id="KW-0472">Membrane</keyword>
<reference evidence="11 12" key="1">
    <citation type="journal article" date="2021" name="Angew. Chem. Int. Ed. Engl.">
        <title>A novel family of nonribosomal peptides modulate collective behavior in Pseudovibrio bacteria isolated from marine sponges.</title>
        <authorList>
            <person name="Ioca L.P."/>
            <person name="Dai Y."/>
            <person name="Kunakom S."/>
            <person name="Diaz-Espinosa J."/>
            <person name="Krunic A."/>
            <person name="Crnkovic C.M."/>
            <person name="Orjala J."/>
            <person name="Sanchez L.M."/>
            <person name="Ferreira A.G."/>
            <person name="Berlinck R.G.S."/>
            <person name="Eustaquio A.S."/>
        </authorList>
    </citation>
    <scope>NUCLEOTIDE SEQUENCE [LARGE SCALE GENOMIC DNA]</scope>
    <source>
        <strain evidence="11 12">Ab134</strain>
        <plasmid evidence="11 12">pAb134-01</plasmid>
    </source>
</reference>
<evidence type="ECO:0000256" key="1">
    <source>
        <dbReference type="ARBA" id="ARBA00004429"/>
    </source>
</evidence>
<dbReference type="RefSeq" id="WP_075701150.1">
    <property type="nucleotide sequence ID" value="NZ_CP074127.1"/>
</dbReference>
<dbReference type="EMBL" id="CP074127">
    <property type="protein sequence ID" value="QUS58270.1"/>
    <property type="molecule type" value="Genomic_DNA"/>
</dbReference>
<dbReference type="PANTHER" id="PTHR35011:SF2">
    <property type="entry name" value="2,3-DIKETO-L-GULONATE TRAP TRANSPORTER SMALL PERMEASE PROTEIN YIAM"/>
    <property type="match status" value="1"/>
</dbReference>
<evidence type="ECO:0000256" key="3">
    <source>
        <dbReference type="ARBA" id="ARBA00022475"/>
    </source>
</evidence>
<dbReference type="Pfam" id="PF04290">
    <property type="entry name" value="DctQ"/>
    <property type="match status" value="1"/>
</dbReference>
<evidence type="ECO:0000313" key="11">
    <source>
        <dbReference type="EMBL" id="QUS58270.1"/>
    </source>
</evidence>
<evidence type="ECO:0000256" key="7">
    <source>
        <dbReference type="ARBA" id="ARBA00023136"/>
    </source>
</evidence>
<comment type="function">
    <text evidence="9">Part of the tripartite ATP-independent periplasmic (TRAP) transport system.</text>
</comment>
<dbReference type="PANTHER" id="PTHR35011">
    <property type="entry name" value="2,3-DIKETO-L-GULONATE TRAP TRANSPORTER SMALL PERMEASE PROTEIN YIAM"/>
    <property type="match status" value="1"/>
</dbReference>
<evidence type="ECO:0000256" key="9">
    <source>
        <dbReference type="RuleBase" id="RU369079"/>
    </source>
</evidence>
<keyword evidence="11" id="KW-0614">Plasmid</keyword>
<evidence type="ECO:0000256" key="6">
    <source>
        <dbReference type="ARBA" id="ARBA00022989"/>
    </source>
</evidence>
<keyword evidence="5 9" id="KW-0812">Transmembrane</keyword>
<dbReference type="InterPro" id="IPR007387">
    <property type="entry name" value="TRAP_DctQ"/>
</dbReference>
<keyword evidence="2 9" id="KW-0813">Transport</keyword>
<evidence type="ECO:0000256" key="5">
    <source>
        <dbReference type="ARBA" id="ARBA00022692"/>
    </source>
</evidence>
<feature type="transmembrane region" description="Helical" evidence="9">
    <location>
        <begin position="61"/>
        <end position="82"/>
    </location>
</feature>
<evidence type="ECO:0000256" key="2">
    <source>
        <dbReference type="ARBA" id="ARBA00022448"/>
    </source>
</evidence>
<keyword evidence="6 9" id="KW-1133">Transmembrane helix</keyword>
<evidence type="ECO:0000313" key="12">
    <source>
        <dbReference type="Proteomes" id="UP000680706"/>
    </source>
</evidence>
<keyword evidence="3" id="KW-1003">Cell membrane</keyword>
<protein>
    <recommendedName>
        <fullName evidence="9">TRAP transporter small permease protein</fullName>
    </recommendedName>
</protein>
<name>A0ABX8AWH7_9HYPH</name>
<keyword evidence="12" id="KW-1185">Reference proteome</keyword>
<comment type="similarity">
    <text evidence="8 9">Belongs to the TRAP transporter small permease family.</text>
</comment>
<feature type="domain" description="Tripartite ATP-independent periplasmic transporters DctQ component" evidence="10">
    <location>
        <begin position="72"/>
        <end position="202"/>
    </location>
</feature>
<feature type="transmembrane region" description="Helical" evidence="9">
    <location>
        <begin position="177"/>
        <end position="197"/>
    </location>
</feature>